<dbReference type="PANTHER" id="PTHR46401">
    <property type="entry name" value="GLYCOSYLTRANSFERASE WBBK-RELATED"/>
    <property type="match status" value="1"/>
</dbReference>
<dbReference type="Proteomes" id="UP000683493">
    <property type="component" value="Chromosome"/>
</dbReference>
<evidence type="ECO:0000313" key="3">
    <source>
        <dbReference type="EMBL" id="QWV95961.1"/>
    </source>
</evidence>
<dbReference type="Pfam" id="PF00534">
    <property type="entry name" value="Glycos_transf_1"/>
    <property type="match status" value="1"/>
</dbReference>
<dbReference type="PANTHER" id="PTHR46401:SF8">
    <property type="entry name" value="BLL6006 PROTEIN"/>
    <property type="match status" value="1"/>
</dbReference>
<feature type="domain" description="Glycosyl transferase family 1" evidence="1">
    <location>
        <begin position="203"/>
        <end position="356"/>
    </location>
</feature>
<feature type="domain" description="Glycosyltransferase subfamily 4-like N-terminal" evidence="2">
    <location>
        <begin position="23"/>
        <end position="181"/>
    </location>
</feature>
<protein>
    <submittedName>
        <fullName evidence="3">Glycosyltransferase</fullName>
        <ecNumber evidence="3">2.4.-.-</ecNumber>
    </submittedName>
</protein>
<reference evidence="3 4" key="1">
    <citation type="submission" date="2021-06" db="EMBL/GenBank/DDBJ databases">
        <title>Gemonas diversity in paddy soil.</title>
        <authorList>
            <person name="Liu G."/>
        </authorList>
    </citation>
    <scope>NUCLEOTIDE SEQUENCE [LARGE SCALE GENOMIC DNA]</scope>
    <source>
        <strain evidence="3 4">RG29</strain>
    </source>
</reference>
<keyword evidence="4" id="KW-1185">Reference proteome</keyword>
<name>A0ABX8JD73_9BACT</name>
<proteinExistence type="predicted"/>
<organism evidence="3 4">
    <name type="scientific">Geomonas diazotrophica</name>
    <dbReference type="NCBI Taxonomy" id="2843197"/>
    <lineage>
        <taxon>Bacteria</taxon>
        <taxon>Pseudomonadati</taxon>
        <taxon>Thermodesulfobacteriota</taxon>
        <taxon>Desulfuromonadia</taxon>
        <taxon>Geobacterales</taxon>
        <taxon>Geobacteraceae</taxon>
        <taxon>Geomonas</taxon>
    </lineage>
</organism>
<dbReference type="GO" id="GO:0016757">
    <property type="term" value="F:glycosyltransferase activity"/>
    <property type="evidence" value="ECO:0007669"/>
    <property type="project" value="UniProtKB-KW"/>
</dbReference>
<keyword evidence="3" id="KW-0328">Glycosyltransferase</keyword>
<dbReference type="Pfam" id="PF13439">
    <property type="entry name" value="Glyco_transf_4"/>
    <property type="match status" value="1"/>
</dbReference>
<accession>A0ABX8JD73</accession>
<dbReference type="InterPro" id="IPR001296">
    <property type="entry name" value="Glyco_trans_1"/>
</dbReference>
<dbReference type="EC" id="2.4.-.-" evidence="3"/>
<dbReference type="EMBL" id="CP076724">
    <property type="protein sequence ID" value="QWV95961.1"/>
    <property type="molecule type" value="Genomic_DNA"/>
</dbReference>
<sequence length="385" mass="42958">MARRIFVDASNLTGAGGVVVGVNLLQFLASSAPECSFLYYIPDLPEFSNIDIPPNCTAVQRKWPTGFINNALRLLDIHVRLPYMIRKFKADICLTLGDIGPLSLPCRHVLFVHQPMLISEQSDLSGNCSWSLFKRIYLTWHFRASLKSVSALVVQTPVMAEHIARIYGFDAQRIAVIPQPVPGHVLSQGGSFPYHPSITQCVKPLKLLFLARYYSHKNHAVLPSVVTEIRRRNLQNSVQLFLTVDHECTESIPYLNELCRQDDIVTNLGPISMDEVAGALVASNALFLPTLAESYGLIYLEAMSLGVPILTSDRDFARWMCRDLALYFDPLDPVSIVDAMEEVMGMPVPSYRERAAQRLAELPRDWQELAQAFLAVLQGEGGCPT</sequence>
<evidence type="ECO:0000259" key="1">
    <source>
        <dbReference type="Pfam" id="PF00534"/>
    </source>
</evidence>
<gene>
    <name evidence="3" type="ORF">KP005_11250</name>
</gene>
<dbReference type="InterPro" id="IPR028098">
    <property type="entry name" value="Glyco_trans_4-like_N"/>
</dbReference>
<keyword evidence="3" id="KW-0808">Transferase</keyword>
<evidence type="ECO:0000259" key="2">
    <source>
        <dbReference type="Pfam" id="PF13439"/>
    </source>
</evidence>
<evidence type="ECO:0000313" key="4">
    <source>
        <dbReference type="Proteomes" id="UP000683493"/>
    </source>
</evidence>